<evidence type="ECO:0000256" key="9">
    <source>
        <dbReference type="ARBA" id="ARBA00023136"/>
    </source>
</evidence>
<keyword evidence="10 14" id="KW-0407">Ion channel</keyword>
<feature type="transmembrane region" description="Helical" evidence="14">
    <location>
        <begin position="97"/>
        <end position="118"/>
    </location>
</feature>
<dbReference type="RefSeq" id="WP_137643663.1">
    <property type="nucleotide sequence ID" value="NZ_BJEA01000022.1"/>
</dbReference>
<evidence type="ECO:0000313" key="15">
    <source>
        <dbReference type="EMBL" id="MFB9768517.1"/>
    </source>
</evidence>
<comment type="catalytic activity">
    <reaction evidence="12">
        <text>fluoride(in) = fluoride(out)</text>
        <dbReference type="Rhea" id="RHEA:76159"/>
        <dbReference type="ChEBI" id="CHEBI:17051"/>
    </reaction>
    <physiologicalReaction direction="left-to-right" evidence="12">
        <dbReference type="Rhea" id="RHEA:76160"/>
    </physiologicalReaction>
</comment>
<keyword evidence="2 14" id="KW-0813">Transport</keyword>
<keyword evidence="6 14" id="KW-1133">Transmembrane helix</keyword>
<comment type="activity regulation">
    <text evidence="14">Na(+) is not transported, but it plays an essential structural role and its presence is essential for fluoride channel function.</text>
</comment>
<evidence type="ECO:0000256" key="6">
    <source>
        <dbReference type="ARBA" id="ARBA00022989"/>
    </source>
</evidence>
<keyword evidence="3 14" id="KW-1003">Cell membrane</keyword>
<evidence type="ECO:0000256" key="10">
    <source>
        <dbReference type="ARBA" id="ARBA00023303"/>
    </source>
</evidence>
<evidence type="ECO:0000256" key="5">
    <source>
        <dbReference type="ARBA" id="ARBA00022723"/>
    </source>
</evidence>
<feature type="transmembrane region" description="Helical" evidence="14">
    <location>
        <begin position="37"/>
        <end position="57"/>
    </location>
</feature>
<reference evidence="15 16" key="1">
    <citation type="submission" date="2024-09" db="EMBL/GenBank/DDBJ databases">
        <authorList>
            <person name="Sun Q."/>
            <person name="Mori K."/>
        </authorList>
    </citation>
    <scope>NUCLEOTIDE SEQUENCE [LARGE SCALE GENOMIC DNA]</scope>
    <source>
        <strain evidence="15 16">TBRC 4576</strain>
    </source>
</reference>
<accession>A0ABV5WQX6</accession>
<evidence type="ECO:0000256" key="1">
    <source>
        <dbReference type="ARBA" id="ARBA00004651"/>
    </source>
</evidence>
<name>A0ABV5WQX6_9LACO</name>
<dbReference type="EMBL" id="JBHLZY010000003">
    <property type="protein sequence ID" value="MFB9768517.1"/>
    <property type="molecule type" value="Genomic_DNA"/>
</dbReference>
<keyword evidence="9 14" id="KW-0472">Membrane</keyword>
<keyword evidence="8 14" id="KW-0406">Ion transport</keyword>
<feature type="binding site" evidence="14">
    <location>
        <position position="71"/>
    </location>
    <ligand>
        <name>Na(+)</name>
        <dbReference type="ChEBI" id="CHEBI:29101"/>
        <note>structural</note>
    </ligand>
</feature>
<dbReference type="InterPro" id="IPR003691">
    <property type="entry name" value="FluC"/>
</dbReference>
<comment type="caution">
    <text evidence="15">The sequence shown here is derived from an EMBL/GenBank/DDBJ whole genome shotgun (WGS) entry which is preliminary data.</text>
</comment>
<gene>
    <name evidence="14" type="primary">fluC</name>
    <name evidence="14" type="synonym">crcB</name>
    <name evidence="15" type="ORF">ACFFLI_01330</name>
</gene>
<dbReference type="Pfam" id="PF02537">
    <property type="entry name" value="CRCB"/>
    <property type="match status" value="1"/>
</dbReference>
<evidence type="ECO:0000256" key="11">
    <source>
        <dbReference type="ARBA" id="ARBA00035120"/>
    </source>
</evidence>
<protein>
    <recommendedName>
        <fullName evidence="14">Fluoride-specific ion channel FluC</fullName>
    </recommendedName>
</protein>
<keyword evidence="5 14" id="KW-0479">Metal-binding</keyword>
<dbReference type="PANTHER" id="PTHR28259:SF16">
    <property type="entry name" value="FLUORIDE-SPECIFIC ION CHANNEL FLUC 2"/>
    <property type="match status" value="1"/>
</dbReference>
<organism evidence="15 16">
    <name type="scientific">Lactiplantibacillus modestisalitolerans</name>
    <dbReference type="NCBI Taxonomy" id="1457219"/>
    <lineage>
        <taxon>Bacteria</taxon>
        <taxon>Bacillati</taxon>
        <taxon>Bacillota</taxon>
        <taxon>Bacilli</taxon>
        <taxon>Lactobacillales</taxon>
        <taxon>Lactobacillaceae</taxon>
        <taxon>Lactiplantibacillus</taxon>
    </lineage>
</organism>
<evidence type="ECO:0000256" key="2">
    <source>
        <dbReference type="ARBA" id="ARBA00022448"/>
    </source>
</evidence>
<keyword evidence="16" id="KW-1185">Reference proteome</keyword>
<comment type="similarity">
    <text evidence="11 14">Belongs to the fluoride channel Fluc/FEX (TC 1.A.43) family.</text>
</comment>
<proteinExistence type="inferred from homology"/>
<comment type="function">
    <text evidence="13 14">Fluoride-specific ion channel. Important for reducing fluoride concentration in the cell, thus reducing its toxicity.</text>
</comment>
<feature type="binding site" evidence="14">
    <location>
        <position position="74"/>
    </location>
    <ligand>
        <name>Na(+)</name>
        <dbReference type="ChEBI" id="CHEBI:29101"/>
        <note>structural</note>
    </ligand>
</feature>
<evidence type="ECO:0000256" key="4">
    <source>
        <dbReference type="ARBA" id="ARBA00022692"/>
    </source>
</evidence>
<dbReference type="HAMAP" id="MF_00454">
    <property type="entry name" value="FluC"/>
    <property type="match status" value="1"/>
</dbReference>
<keyword evidence="7 14" id="KW-0915">Sodium</keyword>
<dbReference type="PANTHER" id="PTHR28259">
    <property type="entry name" value="FLUORIDE EXPORT PROTEIN 1-RELATED"/>
    <property type="match status" value="1"/>
</dbReference>
<keyword evidence="4 14" id="KW-0812">Transmembrane</keyword>
<evidence type="ECO:0000256" key="14">
    <source>
        <dbReference type="HAMAP-Rule" id="MF_00454"/>
    </source>
</evidence>
<evidence type="ECO:0000256" key="7">
    <source>
        <dbReference type="ARBA" id="ARBA00023053"/>
    </source>
</evidence>
<evidence type="ECO:0000256" key="3">
    <source>
        <dbReference type="ARBA" id="ARBA00022475"/>
    </source>
</evidence>
<sequence length="119" mass="12743">MGPALLVGVGASAGALIRYGIMTIARPLNDRWQLPVTTLLINLSGAACLGWLLALSLTTSWQLFLGTGLLGGYTTFSTMINELVLLVRHHHRKTASYYVLLSTLGGLACAWLGQLLAFN</sequence>
<feature type="transmembrane region" description="Helical" evidence="14">
    <location>
        <begin position="63"/>
        <end position="85"/>
    </location>
</feature>
<evidence type="ECO:0000256" key="13">
    <source>
        <dbReference type="ARBA" id="ARBA00049940"/>
    </source>
</evidence>
<evidence type="ECO:0000256" key="8">
    <source>
        <dbReference type="ARBA" id="ARBA00023065"/>
    </source>
</evidence>
<dbReference type="Proteomes" id="UP001589691">
    <property type="component" value="Unassembled WGS sequence"/>
</dbReference>
<evidence type="ECO:0000256" key="12">
    <source>
        <dbReference type="ARBA" id="ARBA00035585"/>
    </source>
</evidence>
<evidence type="ECO:0000313" key="16">
    <source>
        <dbReference type="Proteomes" id="UP001589691"/>
    </source>
</evidence>
<feature type="transmembrane region" description="Helical" evidence="14">
    <location>
        <begin position="6"/>
        <end position="25"/>
    </location>
</feature>
<comment type="subcellular location">
    <subcellularLocation>
        <location evidence="1 14">Cell membrane</location>
        <topology evidence="1 14">Multi-pass membrane protein</topology>
    </subcellularLocation>
</comment>